<reference evidence="2 3" key="1">
    <citation type="journal article" date="2013" name="Genome Announc.">
        <title>Draft Genome of the Marine Gammaproteobacterium Halomonas titanicae.</title>
        <authorList>
            <person name="Sanchez-Porro C."/>
            <person name="de la Haba R.R."/>
            <person name="Cruz-Hernandez N."/>
            <person name="Gonzalez J.M."/>
            <person name="Reyes-Guirao C."/>
            <person name="Navarro-Sampedro L."/>
            <person name="Carballo M."/>
            <person name="Ventosa A."/>
        </authorList>
    </citation>
    <scope>NUCLEOTIDE SEQUENCE [LARGE SCALE GENOMIC DNA]</scope>
    <source>
        <strain evidence="2 3">BH1</strain>
    </source>
</reference>
<evidence type="ECO:0000313" key="3">
    <source>
        <dbReference type="Proteomes" id="UP000011651"/>
    </source>
</evidence>
<keyword evidence="1" id="KW-1133">Transmembrane helix</keyword>
<dbReference type="PATRIC" id="fig|1204738.3.peg.2237"/>
<feature type="transmembrane region" description="Helical" evidence="1">
    <location>
        <begin position="307"/>
        <end position="330"/>
    </location>
</feature>
<gene>
    <name evidence="2" type="ORF">HALTITAN_1495</name>
</gene>
<keyword evidence="1" id="KW-0812">Transmembrane</keyword>
<sequence>MCSTRCRPTGGRGSKHDYVNVTRMSVMNQKIPDSPRPDMLQPHRAGDVESFPGGKVIYLSPVPLPTGVAPLDFNQAIGEVNDAYLDFGGSLPTPFTWQFTLGGPFISFLMFVFLIPVLGGGGLMWFIGKDIALFYVGIAGLFNEVFAKASVICTLILILALFIKAHYHFKFREAVPTRFHRQRREVAFAPGGGKPPIIVPWESVAAWVTQAQGVTQYGVQRQYGLGIGFIEPETGQQHFLELSQPGMPLALGLWEAVRAYMEYEVNTREELQDPHGLHRPGDPPYEGVHTFHNARRRLHRRYRKGDIGLFAVTMWYLWHILDLWTIPFHLAEWEISVIQKAGQKTLPASLDQWSQPLPKEQWAKPSEELTRLSKEVRQRHAQQPNRPITAIFAEIYAEETLLSA</sequence>
<accession>L9UA79</accession>
<name>L9UA79_9GAMM</name>
<evidence type="ECO:0000313" key="2">
    <source>
        <dbReference type="EMBL" id="ELY21506.1"/>
    </source>
</evidence>
<keyword evidence="1" id="KW-0472">Membrane</keyword>
<evidence type="ECO:0000256" key="1">
    <source>
        <dbReference type="SAM" id="Phobius"/>
    </source>
</evidence>
<proteinExistence type="predicted"/>
<dbReference type="EMBL" id="AOPO01000005">
    <property type="protein sequence ID" value="ELY21506.1"/>
    <property type="molecule type" value="Genomic_DNA"/>
</dbReference>
<feature type="transmembrane region" description="Helical" evidence="1">
    <location>
        <begin position="105"/>
        <end position="127"/>
    </location>
</feature>
<comment type="caution">
    <text evidence="2">The sequence shown here is derived from an EMBL/GenBank/DDBJ whole genome shotgun (WGS) entry which is preliminary data.</text>
</comment>
<protein>
    <submittedName>
        <fullName evidence="2">Uncharacterized protein</fullName>
    </submittedName>
</protein>
<dbReference type="AlphaFoldDB" id="L9UA79"/>
<dbReference type="Proteomes" id="UP000011651">
    <property type="component" value="Unassembled WGS sequence"/>
</dbReference>
<organism evidence="2 3">
    <name type="scientific">Vreelandella titanicae BH1</name>
    <dbReference type="NCBI Taxonomy" id="1204738"/>
    <lineage>
        <taxon>Bacteria</taxon>
        <taxon>Pseudomonadati</taxon>
        <taxon>Pseudomonadota</taxon>
        <taxon>Gammaproteobacteria</taxon>
        <taxon>Oceanospirillales</taxon>
        <taxon>Halomonadaceae</taxon>
        <taxon>Vreelandella</taxon>
    </lineage>
</organism>
<feature type="transmembrane region" description="Helical" evidence="1">
    <location>
        <begin position="133"/>
        <end position="163"/>
    </location>
</feature>